<feature type="transmembrane region" description="Helical" evidence="1">
    <location>
        <begin position="35"/>
        <end position="60"/>
    </location>
</feature>
<protein>
    <submittedName>
        <fullName evidence="2">Uncharacterized protein</fullName>
    </submittedName>
</protein>
<dbReference type="AlphaFoldDB" id="A0AAD6PHQ4"/>
<reference evidence="2 3" key="1">
    <citation type="journal article" date="2023" name="Int. J. Mol. Sci.">
        <title>De Novo Assembly and Annotation of 11 Diverse Shrub Willow (Salix) Genomes Reveals Novel Gene Organization in Sex-Linked Regions.</title>
        <authorList>
            <person name="Hyden B."/>
            <person name="Feng K."/>
            <person name="Yates T.B."/>
            <person name="Jawdy S."/>
            <person name="Cereghino C."/>
            <person name="Smart L.B."/>
            <person name="Muchero W."/>
        </authorList>
    </citation>
    <scope>NUCLEOTIDE SEQUENCE [LARGE SCALE GENOMIC DNA]</scope>
    <source>
        <tissue evidence="2">Shoot tip</tissue>
    </source>
</reference>
<accession>A0AAD6PHQ4</accession>
<dbReference type="Pfam" id="PF05514">
    <property type="entry name" value="HR_lesion"/>
    <property type="match status" value="1"/>
</dbReference>
<dbReference type="Proteomes" id="UP001162972">
    <property type="component" value="Chromosome 8"/>
</dbReference>
<evidence type="ECO:0000313" key="3">
    <source>
        <dbReference type="Proteomes" id="UP001162972"/>
    </source>
</evidence>
<sequence>MVGRQQIFWHLNSFPSQNMCRSHTGFQVPHFEMKYAIAAAISVKAAGSLLFIFGSSIWSLSSASAPAHRHPNSV</sequence>
<gene>
    <name evidence="2" type="ORF">OIU84_021579</name>
</gene>
<keyword evidence="1" id="KW-1133">Transmembrane helix</keyword>
<dbReference type="EMBL" id="JAPFFJ010000004">
    <property type="protein sequence ID" value="KAJ6430196.1"/>
    <property type="molecule type" value="Genomic_DNA"/>
</dbReference>
<dbReference type="PANTHER" id="PTHR31474:SF1">
    <property type="entry name" value="EXPRESSED PROTEIN"/>
    <property type="match status" value="1"/>
</dbReference>
<keyword evidence="1" id="KW-0812">Transmembrane</keyword>
<organism evidence="2 3">
    <name type="scientific">Salix udensis</name>
    <dbReference type="NCBI Taxonomy" id="889485"/>
    <lineage>
        <taxon>Eukaryota</taxon>
        <taxon>Viridiplantae</taxon>
        <taxon>Streptophyta</taxon>
        <taxon>Embryophyta</taxon>
        <taxon>Tracheophyta</taxon>
        <taxon>Spermatophyta</taxon>
        <taxon>Magnoliopsida</taxon>
        <taxon>eudicotyledons</taxon>
        <taxon>Gunneridae</taxon>
        <taxon>Pentapetalae</taxon>
        <taxon>rosids</taxon>
        <taxon>fabids</taxon>
        <taxon>Malpighiales</taxon>
        <taxon>Salicaceae</taxon>
        <taxon>Saliceae</taxon>
        <taxon>Salix</taxon>
    </lineage>
</organism>
<evidence type="ECO:0000256" key="1">
    <source>
        <dbReference type="SAM" id="Phobius"/>
    </source>
</evidence>
<proteinExistence type="predicted"/>
<keyword evidence="3" id="KW-1185">Reference proteome</keyword>
<dbReference type="InterPro" id="IPR008637">
    <property type="entry name" value="HR_lesion"/>
</dbReference>
<name>A0AAD6PHQ4_9ROSI</name>
<keyword evidence="1" id="KW-0472">Membrane</keyword>
<evidence type="ECO:0000313" key="2">
    <source>
        <dbReference type="EMBL" id="KAJ6430196.1"/>
    </source>
</evidence>
<dbReference type="PANTHER" id="PTHR31474">
    <property type="entry name" value="HR-LIKE LESION-INDUCER"/>
    <property type="match status" value="1"/>
</dbReference>
<comment type="caution">
    <text evidence="2">The sequence shown here is derived from an EMBL/GenBank/DDBJ whole genome shotgun (WGS) entry which is preliminary data.</text>
</comment>